<evidence type="ECO:0000256" key="9">
    <source>
        <dbReference type="ARBA" id="ARBA00023136"/>
    </source>
</evidence>
<dbReference type="GO" id="GO:0005524">
    <property type="term" value="F:ATP binding"/>
    <property type="evidence" value="ECO:0007669"/>
    <property type="project" value="UniProtKB-UniRule"/>
</dbReference>
<keyword evidence="3 10" id="KW-0808">Transferase</keyword>
<protein>
    <recommendedName>
        <fullName evidence="10">Diadenylate cyclase</fullName>
        <shortName evidence="10">DAC</shortName>
        <ecNumber evidence="10">2.7.7.85</ecNumber>
    </recommendedName>
    <alternativeName>
        <fullName evidence="10">Cyclic-di-AMP synthase</fullName>
        <shortName evidence="10">c-di-AMP synthase</shortName>
    </alternativeName>
</protein>
<evidence type="ECO:0000256" key="6">
    <source>
        <dbReference type="ARBA" id="ARBA00022741"/>
    </source>
</evidence>
<organism evidence="12 13">
    <name type="scientific">SAR324 cluster bacterium</name>
    <dbReference type="NCBI Taxonomy" id="2024889"/>
    <lineage>
        <taxon>Bacteria</taxon>
        <taxon>Deltaproteobacteria</taxon>
        <taxon>SAR324 cluster</taxon>
    </lineage>
</organism>
<dbReference type="NCBIfam" id="TIGR00159">
    <property type="entry name" value="diadenylate cyclase CdaA"/>
    <property type="match status" value="1"/>
</dbReference>
<evidence type="ECO:0000313" key="12">
    <source>
        <dbReference type="EMBL" id="NMC62884.1"/>
    </source>
</evidence>
<accession>A0A7X9FRD4</accession>
<dbReference type="GO" id="GO:0004016">
    <property type="term" value="F:adenylate cyclase activity"/>
    <property type="evidence" value="ECO:0007669"/>
    <property type="project" value="UniProtKB-UniRule"/>
</dbReference>
<evidence type="ECO:0000259" key="11">
    <source>
        <dbReference type="PROSITE" id="PS51794"/>
    </source>
</evidence>
<keyword evidence="6 10" id="KW-0547">Nucleotide-binding</keyword>
<dbReference type="InterPro" id="IPR045585">
    <property type="entry name" value="CdaA_N"/>
</dbReference>
<comment type="caution">
    <text evidence="10">Lacks conserved residue(s) required for the propagation of feature annotation.</text>
</comment>
<evidence type="ECO:0000256" key="10">
    <source>
        <dbReference type="HAMAP-Rule" id="MF_01499"/>
    </source>
</evidence>
<dbReference type="EMBL" id="JAAZON010000302">
    <property type="protein sequence ID" value="NMC62884.1"/>
    <property type="molecule type" value="Genomic_DNA"/>
</dbReference>
<dbReference type="AlphaFoldDB" id="A0A7X9FRD4"/>
<evidence type="ECO:0000256" key="1">
    <source>
        <dbReference type="ARBA" id="ARBA00000877"/>
    </source>
</evidence>
<comment type="catalytic activity">
    <reaction evidence="1 10">
        <text>2 ATP = 3',3'-c-di-AMP + 2 diphosphate</text>
        <dbReference type="Rhea" id="RHEA:35655"/>
        <dbReference type="ChEBI" id="CHEBI:30616"/>
        <dbReference type="ChEBI" id="CHEBI:33019"/>
        <dbReference type="ChEBI" id="CHEBI:71500"/>
        <dbReference type="EC" id="2.7.7.85"/>
    </reaction>
</comment>
<name>A0A7X9FRD4_9DELT</name>
<dbReference type="PANTHER" id="PTHR34185">
    <property type="entry name" value="DIADENYLATE CYCLASE"/>
    <property type="match status" value="1"/>
</dbReference>
<dbReference type="EC" id="2.7.7.85" evidence="10"/>
<dbReference type="GO" id="GO:0106408">
    <property type="term" value="F:diadenylate cyclase activity"/>
    <property type="evidence" value="ECO:0007669"/>
    <property type="project" value="UniProtKB-EC"/>
</dbReference>
<dbReference type="InterPro" id="IPR003390">
    <property type="entry name" value="DNA_integrity_scan_DisA_N"/>
</dbReference>
<proteinExistence type="inferred from homology"/>
<evidence type="ECO:0000256" key="8">
    <source>
        <dbReference type="ARBA" id="ARBA00022989"/>
    </source>
</evidence>
<comment type="caution">
    <text evidence="12">The sequence shown here is derived from an EMBL/GenBank/DDBJ whole genome shotgun (WGS) entry which is preliminary data.</text>
</comment>
<dbReference type="PANTHER" id="PTHR34185:SF1">
    <property type="entry name" value="DIADENYLATE CYCLASE"/>
    <property type="match status" value="1"/>
</dbReference>
<dbReference type="Pfam" id="PF02457">
    <property type="entry name" value="DAC"/>
    <property type="match status" value="1"/>
</dbReference>
<comment type="function">
    <text evidence="10">Catalyzes the condensation of 2 ATP molecules into cyclic di-AMP (c-di-AMP), a second messenger used to regulate differing processes in different bacteria.</text>
</comment>
<gene>
    <name evidence="10" type="primary">dacA</name>
    <name evidence="12" type="ORF">GYA55_06905</name>
</gene>
<dbReference type="Gene3D" id="3.40.1700.10">
    <property type="entry name" value="DNA integrity scanning protein, DisA, N-terminal domain"/>
    <property type="match status" value="1"/>
</dbReference>
<keyword evidence="2 10" id="KW-1003">Cell membrane</keyword>
<keyword evidence="4 10" id="KW-0812">Transmembrane</keyword>
<dbReference type="InterPro" id="IPR034701">
    <property type="entry name" value="CdaA"/>
</dbReference>
<keyword evidence="9 10" id="KW-0472">Membrane</keyword>
<dbReference type="SUPFAM" id="SSF143597">
    <property type="entry name" value="YojJ-like"/>
    <property type="match status" value="1"/>
</dbReference>
<feature type="domain" description="DAC" evidence="11">
    <location>
        <begin position="82"/>
        <end position="239"/>
    </location>
</feature>
<evidence type="ECO:0000256" key="3">
    <source>
        <dbReference type="ARBA" id="ARBA00022679"/>
    </source>
</evidence>
<evidence type="ECO:0000256" key="2">
    <source>
        <dbReference type="ARBA" id="ARBA00022475"/>
    </source>
</evidence>
<dbReference type="InterPro" id="IPR050338">
    <property type="entry name" value="DisA"/>
</dbReference>
<feature type="transmembrane region" description="Helical" evidence="10">
    <location>
        <begin position="60"/>
        <end position="81"/>
    </location>
</feature>
<evidence type="ECO:0000256" key="4">
    <source>
        <dbReference type="ARBA" id="ARBA00022692"/>
    </source>
</evidence>
<dbReference type="PIRSF" id="PIRSF004793">
    <property type="entry name" value="UCP004793"/>
    <property type="match status" value="1"/>
</dbReference>
<dbReference type="PROSITE" id="PS51794">
    <property type="entry name" value="DAC"/>
    <property type="match status" value="1"/>
</dbReference>
<comment type="similarity">
    <text evidence="10">Belongs to the adenylate cyclase family. DacA/CdaA subfamily.</text>
</comment>
<dbReference type="HAMAP" id="MF_01499">
    <property type="entry name" value="DacA"/>
    <property type="match status" value="1"/>
</dbReference>
<dbReference type="Proteomes" id="UP000524246">
    <property type="component" value="Unassembled WGS sequence"/>
</dbReference>
<dbReference type="Pfam" id="PF19293">
    <property type="entry name" value="CdaA_N"/>
    <property type="match status" value="1"/>
</dbReference>
<dbReference type="InterPro" id="IPR036888">
    <property type="entry name" value="DNA_integrity_DisA_N_sf"/>
</dbReference>
<evidence type="ECO:0000313" key="13">
    <source>
        <dbReference type="Proteomes" id="UP000524246"/>
    </source>
</evidence>
<dbReference type="InterPro" id="IPR014046">
    <property type="entry name" value="C-di-AMP_synthase"/>
</dbReference>
<evidence type="ECO:0000256" key="5">
    <source>
        <dbReference type="ARBA" id="ARBA00022695"/>
    </source>
</evidence>
<reference evidence="12 13" key="1">
    <citation type="journal article" date="2020" name="Biotechnol. Biofuels">
        <title>New insights from the biogas microbiome by comprehensive genome-resolved metagenomics of nearly 1600 species originating from multiple anaerobic digesters.</title>
        <authorList>
            <person name="Campanaro S."/>
            <person name="Treu L."/>
            <person name="Rodriguez-R L.M."/>
            <person name="Kovalovszki A."/>
            <person name="Ziels R.M."/>
            <person name="Maus I."/>
            <person name="Zhu X."/>
            <person name="Kougias P.G."/>
            <person name="Basile A."/>
            <person name="Luo G."/>
            <person name="Schluter A."/>
            <person name="Konstantinidis K.T."/>
            <person name="Angelidaki I."/>
        </authorList>
    </citation>
    <scope>NUCLEOTIDE SEQUENCE [LARGE SCALE GENOMIC DNA]</scope>
    <source>
        <strain evidence="12">AS27yjCOA_65</strain>
    </source>
</reference>
<keyword evidence="5 10" id="KW-0548">Nucleotidyltransferase</keyword>
<feature type="transmembrane region" description="Helical" evidence="10">
    <location>
        <begin position="37"/>
        <end position="54"/>
    </location>
</feature>
<keyword evidence="8 10" id="KW-1133">Transmembrane helix</keyword>
<keyword evidence="7 10" id="KW-0067">ATP-binding</keyword>
<comment type="subunit">
    <text evidence="10">Probably a homodimer.</text>
</comment>
<evidence type="ECO:0000256" key="7">
    <source>
        <dbReference type="ARBA" id="ARBA00022840"/>
    </source>
</evidence>
<dbReference type="GO" id="GO:0006171">
    <property type="term" value="P:cAMP biosynthetic process"/>
    <property type="evidence" value="ECO:0007669"/>
    <property type="project" value="InterPro"/>
</dbReference>
<sequence>MSLETDQIFSLLRNIADIAIVTFIIYRVLLIIKGTRAAPMLGGLTVIVLLYFLAQPLGLVTLAWILGNFLSSIILVVVVIFQDDIRRGLTKVGLQPLFRRQGKTALDKTLEDITLVATNLSRDRIGALIVIQRDIGLDEFLEDGTIIDSLVNRKLLYSLFLKDSPLHDGAVVIDGDRIRAAGCVLPLSFNPDLDPNLGTRHRAALGLSERSDALIIVISEETGALSFVREGRIIRNLDGAQLRDTLHRFLTPSRLDMEEEAVDE</sequence>
<feature type="transmembrane region" description="Helical" evidence="10">
    <location>
        <begin position="12"/>
        <end position="30"/>
    </location>
</feature>